<name>A0A841FY06_9ACTN</name>
<dbReference type="EMBL" id="JACHGT010000010">
    <property type="protein sequence ID" value="MBB6036850.1"/>
    <property type="molecule type" value="Genomic_DNA"/>
</dbReference>
<dbReference type="Proteomes" id="UP000548476">
    <property type="component" value="Unassembled WGS sequence"/>
</dbReference>
<accession>A0A841FY06</accession>
<dbReference type="RefSeq" id="WP_184789685.1">
    <property type="nucleotide sequence ID" value="NZ_BONT01000058.1"/>
</dbReference>
<evidence type="ECO:0000313" key="1">
    <source>
        <dbReference type="EMBL" id="MBB6036850.1"/>
    </source>
</evidence>
<gene>
    <name evidence="1" type="ORF">HNR73_004723</name>
</gene>
<organism evidence="1 2">
    <name type="scientific">Phytomonospora endophytica</name>
    <dbReference type="NCBI Taxonomy" id="714109"/>
    <lineage>
        <taxon>Bacteria</taxon>
        <taxon>Bacillati</taxon>
        <taxon>Actinomycetota</taxon>
        <taxon>Actinomycetes</taxon>
        <taxon>Micromonosporales</taxon>
        <taxon>Micromonosporaceae</taxon>
        <taxon>Phytomonospora</taxon>
    </lineage>
</organism>
<comment type="caution">
    <text evidence="1">The sequence shown here is derived from an EMBL/GenBank/DDBJ whole genome shotgun (WGS) entry which is preliminary data.</text>
</comment>
<evidence type="ECO:0000313" key="2">
    <source>
        <dbReference type="Proteomes" id="UP000548476"/>
    </source>
</evidence>
<proteinExistence type="predicted"/>
<keyword evidence="2" id="KW-1185">Reference proteome</keyword>
<protein>
    <submittedName>
        <fullName evidence="1">Uncharacterized protein</fullName>
    </submittedName>
</protein>
<dbReference type="AlphaFoldDB" id="A0A841FY06"/>
<sequence length="207" mass="22734">MSTQQHRQSMAIVFDSSGMRPEDDGESWYDPSTGDVVSLQVNEGPPFEAAWMSDVASLRRGFARMFAGAGCLIEAELVPFGGARAVYQLVKVPLPNAPSGLVYLSIFTLTKATRYAQLIFQGAERGTTGMREAILSVRLGNPADFRLPHPYDRELRTRLPLLRSDDAGFDAQFPDHPLSRARRWAARIAPSAVVDPAFTALPELSSH</sequence>
<reference evidence="1 2" key="1">
    <citation type="submission" date="2020-08" db="EMBL/GenBank/DDBJ databases">
        <title>Genomic Encyclopedia of Type Strains, Phase IV (KMG-IV): sequencing the most valuable type-strain genomes for metagenomic binning, comparative biology and taxonomic classification.</title>
        <authorList>
            <person name="Goeker M."/>
        </authorList>
    </citation>
    <scope>NUCLEOTIDE SEQUENCE [LARGE SCALE GENOMIC DNA]</scope>
    <source>
        <strain evidence="1 2">YIM 65646</strain>
    </source>
</reference>